<keyword evidence="3" id="KW-1185">Reference proteome</keyword>
<feature type="region of interest" description="Disordered" evidence="1">
    <location>
        <begin position="1"/>
        <end position="24"/>
    </location>
</feature>
<reference evidence="2" key="2">
    <citation type="submission" date="2023-04" db="EMBL/GenBank/DDBJ databases">
        <authorList>
            <person name="Bu L."/>
            <person name="Lu L."/>
            <person name="Laidemitt M.R."/>
            <person name="Zhang S.M."/>
            <person name="Mutuku M."/>
            <person name="Mkoji G."/>
            <person name="Steinauer M."/>
            <person name="Loker E.S."/>
        </authorList>
    </citation>
    <scope>NUCLEOTIDE SEQUENCE</scope>
    <source>
        <strain evidence="2">KasaAsao</strain>
        <tissue evidence="2">Whole Snail</tissue>
    </source>
</reference>
<proteinExistence type="predicted"/>
<evidence type="ECO:0000313" key="2">
    <source>
        <dbReference type="EMBL" id="KAK0040098.1"/>
    </source>
</evidence>
<protein>
    <submittedName>
        <fullName evidence="2">Uncharacterized protein</fullName>
    </submittedName>
</protein>
<gene>
    <name evidence="2" type="ORF">Bpfe_030481</name>
</gene>
<name>A0AAD8EUP5_BIOPF</name>
<organism evidence="2 3">
    <name type="scientific">Biomphalaria pfeifferi</name>
    <name type="common">Bloodfluke planorb</name>
    <name type="synonym">Freshwater snail</name>
    <dbReference type="NCBI Taxonomy" id="112525"/>
    <lineage>
        <taxon>Eukaryota</taxon>
        <taxon>Metazoa</taxon>
        <taxon>Spiralia</taxon>
        <taxon>Lophotrochozoa</taxon>
        <taxon>Mollusca</taxon>
        <taxon>Gastropoda</taxon>
        <taxon>Heterobranchia</taxon>
        <taxon>Euthyneura</taxon>
        <taxon>Panpulmonata</taxon>
        <taxon>Hygrophila</taxon>
        <taxon>Lymnaeoidea</taxon>
        <taxon>Planorbidae</taxon>
        <taxon>Biomphalaria</taxon>
    </lineage>
</organism>
<dbReference type="EMBL" id="JASAOG010000353">
    <property type="protein sequence ID" value="KAK0040098.1"/>
    <property type="molecule type" value="Genomic_DNA"/>
</dbReference>
<reference evidence="2" key="1">
    <citation type="journal article" date="2023" name="PLoS Negl. Trop. Dis.">
        <title>A genome sequence for Biomphalaria pfeifferi, the major vector snail for the human-infecting parasite Schistosoma mansoni.</title>
        <authorList>
            <person name="Bu L."/>
            <person name="Lu L."/>
            <person name="Laidemitt M.R."/>
            <person name="Zhang S.M."/>
            <person name="Mutuku M."/>
            <person name="Mkoji G."/>
            <person name="Steinauer M."/>
            <person name="Loker E.S."/>
        </authorList>
    </citation>
    <scope>NUCLEOTIDE SEQUENCE</scope>
    <source>
        <strain evidence="2">KasaAsao</strain>
    </source>
</reference>
<comment type="caution">
    <text evidence="2">The sequence shown here is derived from an EMBL/GenBank/DDBJ whole genome shotgun (WGS) entry which is preliminary data.</text>
</comment>
<evidence type="ECO:0000313" key="3">
    <source>
        <dbReference type="Proteomes" id="UP001233172"/>
    </source>
</evidence>
<evidence type="ECO:0000256" key="1">
    <source>
        <dbReference type="SAM" id="MobiDB-lite"/>
    </source>
</evidence>
<dbReference type="AlphaFoldDB" id="A0AAD8EUP5"/>
<sequence>MQEKRHAMFPRDPSPNTMGEHESSCISDTHVARVTDRLQYPIKENTVTHLNDSPSYVNVSSLTGLVEQIQSSHTREPAAR</sequence>
<accession>A0AAD8EUP5</accession>
<dbReference type="Proteomes" id="UP001233172">
    <property type="component" value="Unassembled WGS sequence"/>
</dbReference>